<proteinExistence type="predicted"/>
<keyword evidence="2" id="KW-0315">Glutamine amidotransferase</keyword>
<feature type="domain" description="Glutamine amidotransferase type-2" evidence="3">
    <location>
        <begin position="56"/>
        <end position="266"/>
    </location>
</feature>
<evidence type="ECO:0000259" key="3">
    <source>
        <dbReference type="PROSITE" id="PS51278"/>
    </source>
</evidence>
<dbReference type="Pfam" id="PF13537">
    <property type="entry name" value="GATase_7"/>
    <property type="match status" value="1"/>
</dbReference>
<dbReference type="PANTHER" id="PTHR11907">
    <property type="entry name" value="AMIDOPHOSPHORIBOSYLTRANSFERASE"/>
    <property type="match status" value="1"/>
</dbReference>
<protein>
    <submittedName>
        <fullName evidence="4">Amidophosphoribosyltransferase protein</fullName>
    </submittedName>
</protein>
<evidence type="ECO:0000313" key="4">
    <source>
        <dbReference type="EMBL" id="KAG2402558.1"/>
    </source>
</evidence>
<dbReference type="Gene3D" id="3.60.20.10">
    <property type="entry name" value="Glutamine Phosphoribosylpyrophosphate, subunit 1, domain 1"/>
    <property type="match status" value="1"/>
</dbReference>
<dbReference type="Proteomes" id="UP000743370">
    <property type="component" value="Unassembled WGS sequence"/>
</dbReference>
<gene>
    <name evidence="4" type="ORF">HKW66_Vig0237550</name>
</gene>
<dbReference type="GO" id="GO:0016740">
    <property type="term" value="F:transferase activity"/>
    <property type="evidence" value="ECO:0007669"/>
    <property type="project" value="UniProtKB-KW"/>
</dbReference>
<dbReference type="InterPro" id="IPR017932">
    <property type="entry name" value="GATase_2_dom"/>
</dbReference>
<dbReference type="SUPFAM" id="SSF53271">
    <property type="entry name" value="PRTase-like"/>
    <property type="match status" value="1"/>
</dbReference>
<keyword evidence="1" id="KW-0808">Transferase</keyword>
<dbReference type="OrthoDB" id="2331182at2759"/>
<dbReference type="SUPFAM" id="SSF56235">
    <property type="entry name" value="N-terminal nucleophile aminohydrolases (Ntn hydrolases)"/>
    <property type="match status" value="1"/>
</dbReference>
<dbReference type="AlphaFoldDB" id="A0A8T0KU92"/>
<evidence type="ECO:0000256" key="1">
    <source>
        <dbReference type="ARBA" id="ARBA00022679"/>
    </source>
</evidence>
<dbReference type="InterPro" id="IPR029057">
    <property type="entry name" value="PRTase-like"/>
</dbReference>
<dbReference type="PROSITE" id="PS51278">
    <property type="entry name" value="GATASE_TYPE_2"/>
    <property type="match status" value="1"/>
</dbReference>
<reference evidence="4 5" key="1">
    <citation type="submission" date="2020-05" db="EMBL/GenBank/DDBJ databases">
        <title>Vigna angularis (adzuki bean) Var. LongXiaoDou No. 4 denovo assembly.</title>
        <authorList>
            <person name="Xiang H."/>
        </authorList>
    </citation>
    <scope>NUCLEOTIDE SEQUENCE [LARGE SCALE GENOMIC DNA]</scope>
    <source>
        <tissue evidence="4">Leaf</tissue>
    </source>
</reference>
<evidence type="ECO:0000256" key="2">
    <source>
        <dbReference type="ARBA" id="ARBA00022962"/>
    </source>
</evidence>
<evidence type="ECO:0000313" key="5">
    <source>
        <dbReference type="Proteomes" id="UP000743370"/>
    </source>
</evidence>
<sequence>MEKKIEDPILYGFIRSMLDARVLNLEFGGFPKGNGLPQEGVLSLNIYLDLFDIEFCRLSMKYEGICDGGLNERERKSSGVKVYSCRYKDEICFVVYGSRDVVVNLSRLSELLGSCAIANVRYSTAGHSKLVSVQPFVAGYRFGSVAVAHNGNFVNYRSKLEDNGSIFNTTSDTEVVLHLIATSKHRPFLLRVVDACENLKGAYSLVFLTEDKLVAVRNLFGFRPLVMGRRKNGAMVFASETCALDLIDATYERKVNPGEVVVVDHTGIQSLCLVTHQETKQCIFEHIYFALPNYVVFRRSVYESRRKFGEILATESPVECDVVITVPDSGVVAMLGYAAKARVPFQQGLIRSHYVGRT</sequence>
<name>A0A8T0KU92_PHAAN</name>
<accession>A0A8T0KU92</accession>
<dbReference type="InterPro" id="IPR029055">
    <property type="entry name" value="Ntn_hydrolases_N"/>
</dbReference>
<organism evidence="4 5">
    <name type="scientific">Phaseolus angularis</name>
    <name type="common">Azuki bean</name>
    <name type="synonym">Vigna angularis</name>
    <dbReference type="NCBI Taxonomy" id="3914"/>
    <lineage>
        <taxon>Eukaryota</taxon>
        <taxon>Viridiplantae</taxon>
        <taxon>Streptophyta</taxon>
        <taxon>Embryophyta</taxon>
        <taxon>Tracheophyta</taxon>
        <taxon>Spermatophyta</taxon>
        <taxon>Magnoliopsida</taxon>
        <taxon>eudicotyledons</taxon>
        <taxon>Gunneridae</taxon>
        <taxon>Pentapetalae</taxon>
        <taxon>rosids</taxon>
        <taxon>fabids</taxon>
        <taxon>Fabales</taxon>
        <taxon>Fabaceae</taxon>
        <taxon>Papilionoideae</taxon>
        <taxon>50 kb inversion clade</taxon>
        <taxon>NPAAA clade</taxon>
        <taxon>indigoferoid/millettioid clade</taxon>
        <taxon>Phaseoleae</taxon>
        <taxon>Vigna</taxon>
    </lineage>
</organism>
<dbReference type="EMBL" id="JABFOF010000003">
    <property type="protein sequence ID" value="KAG2402558.1"/>
    <property type="molecule type" value="Genomic_DNA"/>
</dbReference>
<comment type="caution">
    <text evidence="4">The sequence shown here is derived from an EMBL/GenBank/DDBJ whole genome shotgun (WGS) entry which is preliminary data.</text>
</comment>